<reference evidence="6" key="1">
    <citation type="submission" date="2022-07" db="EMBL/GenBank/DDBJ databases">
        <title>Genome Sequence of Physisporinus lineatus.</title>
        <authorList>
            <person name="Buettner E."/>
        </authorList>
    </citation>
    <scope>NUCLEOTIDE SEQUENCE</scope>
    <source>
        <strain evidence="6">VT162</strain>
    </source>
</reference>
<keyword evidence="2" id="KW-0285">Flavoprotein</keyword>
<dbReference type="GO" id="GO:0071949">
    <property type="term" value="F:FAD binding"/>
    <property type="evidence" value="ECO:0007669"/>
    <property type="project" value="InterPro"/>
</dbReference>
<evidence type="ECO:0000313" key="7">
    <source>
        <dbReference type="Proteomes" id="UP001212997"/>
    </source>
</evidence>
<dbReference type="GO" id="GO:0016709">
    <property type="term" value="F:oxidoreductase activity, acting on paired donors, with incorporation or reduction of molecular oxygen, NAD(P)H as one donor, and incorporation of one atom of oxygen"/>
    <property type="evidence" value="ECO:0007669"/>
    <property type="project" value="UniProtKB-ARBA"/>
</dbReference>
<evidence type="ECO:0000256" key="1">
    <source>
        <dbReference type="ARBA" id="ARBA00001974"/>
    </source>
</evidence>
<keyword evidence="7" id="KW-1185">Reference proteome</keyword>
<name>A0AAD5V4P4_9APHY</name>
<evidence type="ECO:0000313" key="6">
    <source>
        <dbReference type="EMBL" id="KAJ3481988.1"/>
    </source>
</evidence>
<evidence type="ECO:0000259" key="5">
    <source>
        <dbReference type="Pfam" id="PF01494"/>
    </source>
</evidence>
<dbReference type="Gene3D" id="3.50.50.60">
    <property type="entry name" value="FAD/NAD(P)-binding domain"/>
    <property type="match status" value="1"/>
</dbReference>
<dbReference type="PRINTS" id="PR00420">
    <property type="entry name" value="RNGMNOXGNASE"/>
</dbReference>
<dbReference type="InterPro" id="IPR050641">
    <property type="entry name" value="RIFMO-like"/>
</dbReference>
<dbReference type="Gene3D" id="3.30.9.10">
    <property type="entry name" value="D-Amino Acid Oxidase, subunit A, domain 2"/>
    <property type="match status" value="1"/>
</dbReference>
<keyword evidence="4" id="KW-0560">Oxidoreductase</keyword>
<protein>
    <recommendedName>
        <fullName evidence="5">FAD-binding domain-containing protein</fullName>
    </recommendedName>
</protein>
<evidence type="ECO:0000256" key="2">
    <source>
        <dbReference type="ARBA" id="ARBA00022630"/>
    </source>
</evidence>
<dbReference type="Proteomes" id="UP001212997">
    <property type="component" value="Unassembled WGS sequence"/>
</dbReference>
<gene>
    <name evidence="6" type="ORF">NLI96_g7283</name>
</gene>
<dbReference type="EMBL" id="JANAWD010000294">
    <property type="protein sequence ID" value="KAJ3481988.1"/>
    <property type="molecule type" value="Genomic_DNA"/>
</dbReference>
<evidence type="ECO:0000256" key="4">
    <source>
        <dbReference type="ARBA" id="ARBA00023002"/>
    </source>
</evidence>
<dbReference type="SUPFAM" id="SSF51905">
    <property type="entry name" value="FAD/NAD(P)-binding domain"/>
    <property type="match status" value="1"/>
</dbReference>
<feature type="domain" description="FAD-binding" evidence="5">
    <location>
        <begin position="7"/>
        <end position="335"/>
    </location>
</feature>
<dbReference type="PANTHER" id="PTHR43004:SF19">
    <property type="entry name" value="BINDING MONOOXYGENASE, PUTATIVE (JCVI)-RELATED"/>
    <property type="match status" value="1"/>
</dbReference>
<sequence length="595" mass="64304">MSRQAETVVILGTRPASLSLAVSLLQQGVKPRIVESIKCSSDKSLVITILTPEVLRTLELLGVLPEVIQRSHVLNITTAPESQGQGTSGTLVSTRGWRAIKLDALKMILERRVIALGGRIEKIFKVVSVKANETREYVTCLLRAQGDGRDRGGQEITVNCEFVIDTEGSILDTPSICLISEGDANASLTQIQDAEVHGLEHSVHVFQHVDKYALTMVPLGPPQHFTLVLEAGAVVDYPAQHDTPDVACLGRILRKALGRDDVKVRTISGMSHIKSLRHGRILFLGGGAYTLPLFHGSDTGSGINDALNLGWKLSLVCKGQSPRDLLNSYDSERLPGNVSRIPYRRFVSMLSPMHTNIAALQAMPRIPRPVKGEINDEGRTTSRFVEPLFLDFSMNYRRSAIVTDDRESNVNLPTPSNAKTISTSSANSGITRVCAGDCAPDVGGLIVIGGPGFKGGSTRRPQRLYELLSQSSGGHTILVFPPSDGGGVDDEEHGRNLGEALQVLEMYVLRDGAQVVFILPDNYLYHPPAGVEITIAMDPSGRARRVFGLEGISVGHEFGTQEMVSLSESRGLRGWSKPTGENSVTGEGYLCHVAG</sequence>
<dbReference type="Pfam" id="PF01494">
    <property type="entry name" value="FAD_binding_3"/>
    <property type="match status" value="1"/>
</dbReference>
<organism evidence="6 7">
    <name type="scientific">Meripilus lineatus</name>
    <dbReference type="NCBI Taxonomy" id="2056292"/>
    <lineage>
        <taxon>Eukaryota</taxon>
        <taxon>Fungi</taxon>
        <taxon>Dikarya</taxon>
        <taxon>Basidiomycota</taxon>
        <taxon>Agaricomycotina</taxon>
        <taxon>Agaricomycetes</taxon>
        <taxon>Polyporales</taxon>
        <taxon>Meripilaceae</taxon>
        <taxon>Meripilus</taxon>
    </lineage>
</organism>
<dbReference type="PANTHER" id="PTHR43004">
    <property type="entry name" value="TRK SYSTEM POTASSIUM UPTAKE PROTEIN"/>
    <property type="match status" value="1"/>
</dbReference>
<comment type="cofactor">
    <cofactor evidence="1">
        <name>FAD</name>
        <dbReference type="ChEBI" id="CHEBI:57692"/>
    </cofactor>
</comment>
<evidence type="ECO:0000256" key="3">
    <source>
        <dbReference type="ARBA" id="ARBA00022827"/>
    </source>
</evidence>
<dbReference type="InterPro" id="IPR002938">
    <property type="entry name" value="FAD-bd"/>
</dbReference>
<dbReference type="InterPro" id="IPR036188">
    <property type="entry name" value="FAD/NAD-bd_sf"/>
</dbReference>
<dbReference type="AlphaFoldDB" id="A0AAD5V4P4"/>
<accession>A0AAD5V4P4</accession>
<proteinExistence type="predicted"/>
<keyword evidence="3" id="KW-0274">FAD</keyword>
<comment type="caution">
    <text evidence="6">The sequence shown here is derived from an EMBL/GenBank/DDBJ whole genome shotgun (WGS) entry which is preliminary data.</text>
</comment>